<dbReference type="HOGENOM" id="CLU_3256655_0_0_6"/>
<gene>
    <name evidence="1" type="ordered locus">PSPTO_B0006</name>
</gene>
<evidence type="ECO:0000313" key="2">
    <source>
        <dbReference type="Proteomes" id="UP000002515"/>
    </source>
</evidence>
<dbReference type="Proteomes" id="UP000002515">
    <property type="component" value="Plasmid pDC3000B"/>
</dbReference>
<keyword evidence="2" id="KW-1185">Reference proteome</keyword>
<accession>Q88BW4</accession>
<dbReference type="AlphaFoldDB" id="Q88BW4"/>
<sequence length="42" mass="4687">MGALEPFTFQIWFSQERDRPVLVRPIMPFAAQAVPAVATPLS</sequence>
<protein>
    <submittedName>
        <fullName evidence="1">Uncharacterized protein</fullName>
    </submittedName>
</protein>
<dbReference type="KEGG" id="pst:PSPTO_B0006"/>
<reference evidence="1 2" key="1">
    <citation type="journal article" date="2003" name="Proc. Natl. Acad. Sci. U.S.A.">
        <title>The complete genome sequence of the Arabidopsis and tomato pathogen Pseudomonas syringae pv. tomato DC3000.</title>
        <authorList>
            <person name="Buell C.R."/>
            <person name="Joardar V."/>
            <person name="Lindeberg M."/>
            <person name="Selengut J."/>
            <person name="Paulsen I.T."/>
            <person name="Gwinn M.L."/>
            <person name="Dodson R.J."/>
            <person name="Deboy R.T."/>
            <person name="Durkin A.S."/>
            <person name="Kolonay J.F."/>
            <person name="Madupu R."/>
            <person name="Daugherty S."/>
            <person name="Brinkac L."/>
            <person name="Beanan M.J."/>
            <person name="Haft D.H."/>
            <person name="Nelson W.C."/>
            <person name="Davidsen T."/>
            <person name="Zafar N."/>
            <person name="Zhou L."/>
            <person name="Liu J."/>
            <person name="Yuan Q."/>
            <person name="Khouri H."/>
            <person name="Fedorova N."/>
            <person name="Tran B."/>
            <person name="Russell D."/>
            <person name="Berry K."/>
            <person name="Utterback T."/>
            <person name="Van Aken S.E."/>
            <person name="Feldblyum T.V."/>
            <person name="D'Ascenzo M."/>
            <person name="Deng W.L."/>
            <person name="Ramos A.R."/>
            <person name="Alfano J.R."/>
            <person name="Cartinhour S."/>
            <person name="Chatterjee A.K."/>
            <person name="Delaney T.P."/>
            <person name="Lazarowitz S.G."/>
            <person name="Martin G.B."/>
            <person name="Schneider D.J."/>
            <person name="Tang X."/>
            <person name="Bender C.L."/>
            <person name="White O."/>
            <person name="Fraser C.M."/>
            <person name="Collmer A."/>
        </authorList>
    </citation>
    <scope>NUCLEOTIDE SEQUENCE [LARGE SCALE GENOMIC DNA]</scope>
    <source>
        <strain evidence="2">ATCC BAA-871 / DC3000</strain>
        <plasmid evidence="2">Plasmid pDC3000B</plasmid>
    </source>
</reference>
<geneLocation type="plasmid" evidence="1 2">
    <name>pDC3000B</name>
</geneLocation>
<keyword evidence="1" id="KW-0614">Plasmid</keyword>
<evidence type="ECO:0000313" key="1">
    <source>
        <dbReference type="EMBL" id="AAO59100.1"/>
    </source>
</evidence>
<organism evidence="1 2">
    <name type="scientific">Pseudomonas syringae pv. tomato (strain ATCC BAA-871 / DC3000)</name>
    <dbReference type="NCBI Taxonomy" id="223283"/>
    <lineage>
        <taxon>Bacteria</taxon>
        <taxon>Pseudomonadati</taxon>
        <taxon>Pseudomonadota</taxon>
        <taxon>Gammaproteobacteria</taxon>
        <taxon>Pseudomonadales</taxon>
        <taxon>Pseudomonadaceae</taxon>
        <taxon>Pseudomonas</taxon>
    </lineage>
</organism>
<dbReference type="EMBL" id="AE016854">
    <property type="protein sequence ID" value="AAO59100.1"/>
    <property type="molecule type" value="Genomic_DNA"/>
</dbReference>
<proteinExistence type="predicted"/>
<name>Q88BW4_PSESM</name>